<dbReference type="AlphaFoldDB" id="A0A8J9YDM4"/>
<evidence type="ECO:0000256" key="2">
    <source>
        <dbReference type="SAM" id="MobiDB-lite"/>
    </source>
</evidence>
<protein>
    <submittedName>
        <fullName evidence="3">Uncharacterized protein</fullName>
    </submittedName>
</protein>
<organism evidence="3 4">
    <name type="scientific">Brenthis ino</name>
    <name type="common">lesser marbled fritillary</name>
    <dbReference type="NCBI Taxonomy" id="405034"/>
    <lineage>
        <taxon>Eukaryota</taxon>
        <taxon>Metazoa</taxon>
        <taxon>Ecdysozoa</taxon>
        <taxon>Arthropoda</taxon>
        <taxon>Hexapoda</taxon>
        <taxon>Insecta</taxon>
        <taxon>Pterygota</taxon>
        <taxon>Neoptera</taxon>
        <taxon>Endopterygota</taxon>
        <taxon>Lepidoptera</taxon>
        <taxon>Glossata</taxon>
        <taxon>Ditrysia</taxon>
        <taxon>Papilionoidea</taxon>
        <taxon>Nymphalidae</taxon>
        <taxon>Heliconiinae</taxon>
        <taxon>Argynnini</taxon>
        <taxon>Brenthis</taxon>
    </lineage>
</organism>
<evidence type="ECO:0000256" key="1">
    <source>
        <dbReference type="SAM" id="Coils"/>
    </source>
</evidence>
<evidence type="ECO:0000313" key="4">
    <source>
        <dbReference type="Proteomes" id="UP000838878"/>
    </source>
</evidence>
<accession>A0A8J9YDM4</accession>
<name>A0A8J9YDM4_9NEOP</name>
<keyword evidence="1" id="KW-0175">Coiled coil</keyword>
<feature type="non-terminal residue" evidence="3">
    <location>
        <position position="242"/>
    </location>
</feature>
<sequence>MPLKRTPPASPGKTRSASKTRKTKRRREGSFDDNEDNASFREDIFRMFEEFKLEQKNNFKLLQDTITQQNKEIQTSLEFLSARYDEIHGKLESLEAERKTHLAYIQSLEDKVENLENRSNSASLEIRNIPVKASENKTDLTNVIVNTGLVLQTSIQPSDIRNIYRVNTKSNIKPIIVEFTTVAMKENILKLTKTYNKNHSSKKLSTKDLHFEDPQKPVYISESLTHKTRRLFSLSRQFATQN</sequence>
<feature type="compositionally biased region" description="Basic residues" evidence="2">
    <location>
        <begin position="16"/>
        <end position="27"/>
    </location>
</feature>
<dbReference type="OrthoDB" id="7477547at2759"/>
<feature type="region of interest" description="Disordered" evidence="2">
    <location>
        <begin position="1"/>
        <end position="36"/>
    </location>
</feature>
<evidence type="ECO:0000313" key="3">
    <source>
        <dbReference type="EMBL" id="CAH0728544.1"/>
    </source>
</evidence>
<gene>
    <name evidence="3" type="ORF">BINO364_LOCUS13749</name>
</gene>
<reference evidence="3" key="1">
    <citation type="submission" date="2021-12" db="EMBL/GenBank/DDBJ databases">
        <authorList>
            <person name="Martin H S."/>
        </authorList>
    </citation>
    <scope>NUCLEOTIDE SEQUENCE</scope>
</reference>
<keyword evidence="4" id="KW-1185">Reference proteome</keyword>
<proteinExistence type="predicted"/>
<dbReference type="EMBL" id="OV170227">
    <property type="protein sequence ID" value="CAH0728544.1"/>
    <property type="molecule type" value="Genomic_DNA"/>
</dbReference>
<feature type="coiled-coil region" evidence="1">
    <location>
        <begin position="77"/>
        <end position="125"/>
    </location>
</feature>
<dbReference type="Proteomes" id="UP000838878">
    <property type="component" value="Chromosome 7"/>
</dbReference>